<keyword evidence="3" id="KW-0805">Transcription regulation</keyword>
<dbReference type="CDD" id="cd17581">
    <property type="entry name" value="REC_typeA_ARR"/>
    <property type="match status" value="1"/>
</dbReference>
<evidence type="ECO:0000259" key="10">
    <source>
        <dbReference type="PROSITE" id="PS50110"/>
    </source>
</evidence>
<keyword evidence="7" id="KW-0862">Zinc</keyword>
<feature type="modified residue" description="4-aspartylphosphate" evidence="6">
    <location>
        <position position="85"/>
    </location>
</feature>
<dbReference type="PANTHER" id="PTHR43874">
    <property type="entry name" value="TWO-COMPONENT RESPONSE REGULATOR"/>
    <property type="match status" value="1"/>
</dbReference>
<evidence type="ECO:0000313" key="11">
    <source>
        <dbReference type="EMBL" id="KAH0864170.1"/>
    </source>
</evidence>
<feature type="compositionally biased region" description="Acidic residues" evidence="8">
    <location>
        <begin position="345"/>
        <end position="361"/>
    </location>
</feature>
<evidence type="ECO:0000256" key="3">
    <source>
        <dbReference type="ARBA" id="ARBA00023015"/>
    </source>
</evidence>
<evidence type="ECO:0000256" key="8">
    <source>
        <dbReference type="SAM" id="MobiDB-lite"/>
    </source>
</evidence>
<evidence type="ECO:0000256" key="6">
    <source>
        <dbReference type="PROSITE-ProRule" id="PRU00169"/>
    </source>
</evidence>
<keyword evidence="5" id="KW-0539">Nucleus</keyword>
<comment type="subcellular location">
    <subcellularLocation>
        <location evidence="1">Nucleus</location>
    </subcellularLocation>
</comment>
<keyword evidence="7" id="KW-0479">Metal-binding</keyword>
<dbReference type="InterPro" id="IPR013083">
    <property type="entry name" value="Znf_RING/FYVE/PHD"/>
</dbReference>
<dbReference type="SMART" id="SM00448">
    <property type="entry name" value="REC"/>
    <property type="match status" value="1"/>
</dbReference>
<dbReference type="PROSITE" id="PS50089">
    <property type="entry name" value="ZF_RING_2"/>
    <property type="match status" value="1"/>
</dbReference>
<feature type="region of interest" description="Disordered" evidence="8">
    <location>
        <begin position="157"/>
        <end position="206"/>
    </location>
</feature>
<feature type="region of interest" description="Disordered" evidence="8">
    <location>
        <begin position="340"/>
        <end position="364"/>
    </location>
</feature>
<feature type="domain" description="RING-type" evidence="9">
    <location>
        <begin position="395"/>
        <end position="436"/>
    </location>
</feature>
<comment type="caution">
    <text evidence="11">The sequence shown here is derived from an EMBL/GenBank/DDBJ whole genome shotgun (WGS) entry which is preliminary data.</text>
</comment>
<dbReference type="PANTHER" id="PTHR43874:SF122">
    <property type="entry name" value="TWO-COMPONENT RESPONSE REGULATOR ARR7"/>
    <property type="match status" value="1"/>
</dbReference>
<dbReference type="InterPro" id="IPR001789">
    <property type="entry name" value="Sig_transdc_resp-reg_receiver"/>
</dbReference>
<dbReference type="PROSITE" id="PS50110">
    <property type="entry name" value="RESPONSE_REGULATORY"/>
    <property type="match status" value="1"/>
</dbReference>
<keyword evidence="12" id="KW-1185">Reference proteome</keyword>
<dbReference type="SMART" id="SM00184">
    <property type="entry name" value="RING"/>
    <property type="match status" value="1"/>
</dbReference>
<evidence type="ECO:0000256" key="1">
    <source>
        <dbReference type="ARBA" id="ARBA00004123"/>
    </source>
</evidence>
<evidence type="ECO:0008006" key="13">
    <source>
        <dbReference type="Google" id="ProtNLM"/>
    </source>
</evidence>
<keyword evidence="7" id="KW-0863">Zinc-finger</keyword>
<proteinExistence type="predicted"/>
<dbReference type="Proteomes" id="UP000824890">
    <property type="component" value="Unassembled WGS sequence"/>
</dbReference>
<dbReference type="Pfam" id="PF13639">
    <property type="entry name" value="zf-RING_2"/>
    <property type="match status" value="1"/>
</dbReference>
<dbReference type="Pfam" id="PF00072">
    <property type="entry name" value="Response_reg"/>
    <property type="match status" value="1"/>
</dbReference>
<evidence type="ECO:0000259" key="9">
    <source>
        <dbReference type="PROSITE" id="PS50089"/>
    </source>
</evidence>
<dbReference type="InterPro" id="IPR011006">
    <property type="entry name" value="CheY-like_superfamily"/>
</dbReference>
<reference evidence="11 12" key="1">
    <citation type="submission" date="2021-05" db="EMBL/GenBank/DDBJ databases">
        <title>Genome Assembly of Synthetic Allotetraploid Brassica napus Reveals Homoeologous Exchanges between Subgenomes.</title>
        <authorList>
            <person name="Davis J.T."/>
        </authorList>
    </citation>
    <scope>NUCLEOTIDE SEQUENCE [LARGE SCALE GENOMIC DNA]</scope>
    <source>
        <strain evidence="12">cv. Da-Ae</strain>
        <tissue evidence="11">Seedling</tissue>
    </source>
</reference>
<dbReference type="SUPFAM" id="SSF52172">
    <property type="entry name" value="CheY-like"/>
    <property type="match status" value="1"/>
</dbReference>
<feature type="domain" description="Response regulatory" evidence="10">
    <location>
        <begin position="25"/>
        <end position="152"/>
    </location>
</feature>
<dbReference type="Gene3D" id="3.30.40.10">
    <property type="entry name" value="Zinc/RING finger domain, C3HC4 (zinc finger)"/>
    <property type="match status" value="1"/>
</dbReference>
<dbReference type="SUPFAM" id="SSF57850">
    <property type="entry name" value="RING/U-box"/>
    <property type="match status" value="1"/>
</dbReference>
<accession>A0ABQ7Y7I2</accession>
<dbReference type="EMBL" id="JAGKQM010000018">
    <property type="protein sequence ID" value="KAH0864170.1"/>
    <property type="molecule type" value="Genomic_DNA"/>
</dbReference>
<evidence type="ECO:0000256" key="5">
    <source>
        <dbReference type="ARBA" id="ARBA00023242"/>
    </source>
</evidence>
<evidence type="ECO:0000313" key="12">
    <source>
        <dbReference type="Proteomes" id="UP000824890"/>
    </source>
</evidence>
<evidence type="ECO:0000256" key="2">
    <source>
        <dbReference type="ARBA" id="ARBA00023012"/>
    </source>
</evidence>
<organism evidence="11 12">
    <name type="scientific">Brassica napus</name>
    <name type="common">Rape</name>
    <dbReference type="NCBI Taxonomy" id="3708"/>
    <lineage>
        <taxon>Eukaryota</taxon>
        <taxon>Viridiplantae</taxon>
        <taxon>Streptophyta</taxon>
        <taxon>Embryophyta</taxon>
        <taxon>Tracheophyta</taxon>
        <taxon>Spermatophyta</taxon>
        <taxon>Magnoliopsida</taxon>
        <taxon>eudicotyledons</taxon>
        <taxon>Gunneridae</taxon>
        <taxon>Pentapetalae</taxon>
        <taxon>rosids</taxon>
        <taxon>malvids</taxon>
        <taxon>Brassicales</taxon>
        <taxon>Brassicaceae</taxon>
        <taxon>Brassiceae</taxon>
        <taxon>Brassica</taxon>
    </lineage>
</organism>
<keyword evidence="6" id="KW-0597">Phosphoprotein</keyword>
<keyword evidence="4" id="KW-0804">Transcription</keyword>
<dbReference type="Gene3D" id="3.40.50.2300">
    <property type="match status" value="1"/>
</dbReference>
<dbReference type="CDD" id="cd16454">
    <property type="entry name" value="RING-H2_PA-TM-RING"/>
    <property type="match status" value="1"/>
</dbReference>
<feature type="compositionally biased region" description="Low complexity" evidence="8">
    <location>
        <begin position="176"/>
        <end position="185"/>
    </location>
</feature>
<keyword evidence="2" id="KW-0902">Two-component regulatory system</keyword>
<protein>
    <recommendedName>
        <fullName evidence="13">Response regulatory domain-containing protein</fullName>
    </recommendedName>
</protein>
<dbReference type="InterPro" id="IPR045279">
    <property type="entry name" value="ARR-like"/>
</dbReference>
<evidence type="ECO:0000256" key="4">
    <source>
        <dbReference type="ARBA" id="ARBA00023163"/>
    </source>
</evidence>
<name>A0ABQ7Y7I2_BRANA</name>
<sequence>MAVGEVMRMEVPTGGDLTVSSPDLHVLAVDDSIVDRKVIERLLRISSCKVTTVESGTRALQYLGLDGNTGASDLKDLKVNLIVTDYSMPGLTGYDLLKKIKESSTFREIPVVIMSSENILTRIEQCLKEGAEDFLLKPVKLADVKRIKQLIMRNEAEDHKTLSHSNKRKLGEDVDASPSSSSSSSSHDDSSVKDFPSSKRMKTQLLPPDPGEVLVYYTLTVGDLYFRHEIDRNPSASDAGTIKACATMVTWHEDTEDSEKTFSFTLSAEDVIERQGLANKIQELDELFMEAAFPQEDNLLLLTQDAYHCFFELISSRDYSRDCAMSLWFTFRVWRPPPPLPPSVDEFEEDDDDDDDDDDEATNSNIPIRAASKLVVKSLTKKIYNKVDSLAIDSCTICLEEFKNGVNVVELPCGHEFDDACIAHWFETDHICPLCRFELPREHH</sequence>
<evidence type="ECO:0000256" key="7">
    <source>
        <dbReference type="PROSITE-ProRule" id="PRU00175"/>
    </source>
</evidence>
<gene>
    <name evidence="11" type="ORF">HID58_081381</name>
</gene>
<dbReference type="InterPro" id="IPR001841">
    <property type="entry name" value="Znf_RING"/>
</dbReference>